<evidence type="ECO:0000313" key="2">
    <source>
        <dbReference type="Proteomes" id="UP001215598"/>
    </source>
</evidence>
<dbReference type="EMBL" id="JARKIB010000456">
    <property type="protein sequence ID" value="KAJ7706594.1"/>
    <property type="molecule type" value="Genomic_DNA"/>
</dbReference>
<organism evidence="1 2">
    <name type="scientific">Mycena metata</name>
    <dbReference type="NCBI Taxonomy" id="1033252"/>
    <lineage>
        <taxon>Eukaryota</taxon>
        <taxon>Fungi</taxon>
        <taxon>Dikarya</taxon>
        <taxon>Basidiomycota</taxon>
        <taxon>Agaricomycotina</taxon>
        <taxon>Agaricomycetes</taxon>
        <taxon>Agaricomycetidae</taxon>
        <taxon>Agaricales</taxon>
        <taxon>Marasmiineae</taxon>
        <taxon>Mycenaceae</taxon>
        <taxon>Mycena</taxon>
    </lineage>
</organism>
<name>A0AAD7M973_9AGAR</name>
<reference evidence="1" key="1">
    <citation type="submission" date="2023-03" db="EMBL/GenBank/DDBJ databases">
        <title>Massive genome expansion in bonnet fungi (Mycena s.s.) driven by repeated elements and novel gene families across ecological guilds.</title>
        <authorList>
            <consortium name="Lawrence Berkeley National Laboratory"/>
            <person name="Harder C.B."/>
            <person name="Miyauchi S."/>
            <person name="Viragh M."/>
            <person name="Kuo A."/>
            <person name="Thoen E."/>
            <person name="Andreopoulos B."/>
            <person name="Lu D."/>
            <person name="Skrede I."/>
            <person name="Drula E."/>
            <person name="Henrissat B."/>
            <person name="Morin E."/>
            <person name="Kohler A."/>
            <person name="Barry K."/>
            <person name="LaButti K."/>
            <person name="Morin E."/>
            <person name="Salamov A."/>
            <person name="Lipzen A."/>
            <person name="Mereny Z."/>
            <person name="Hegedus B."/>
            <person name="Baldrian P."/>
            <person name="Stursova M."/>
            <person name="Weitz H."/>
            <person name="Taylor A."/>
            <person name="Grigoriev I.V."/>
            <person name="Nagy L.G."/>
            <person name="Martin F."/>
            <person name="Kauserud H."/>
        </authorList>
    </citation>
    <scope>NUCLEOTIDE SEQUENCE</scope>
    <source>
        <strain evidence="1">CBHHK182m</strain>
    </source>
</reference>
<sequence length="214" mass="24014">EAFQRANPGIQYTLVYGDTVHPKICSLLYGRRAMFPIQALLVVKRHFDGDEFIKAEDPVSVIADYIAYALRSNGPMLYRTPAPKDIINPKQVGYTAPQDYCELPFLIDVLKPFVKKIAGSKYDYGFLHGAVGLAAVALEKQFRMWRTGTFVHNPEDFSRDTAGDIIDDYIDNTISFPDHRWARINALCGILPKDSTPTISVSSKSRHVYVPSSP</sequence>
<proteinExistence type="predicted"/>
<comment type="caution">
    <text evidence="1">The sequence shown here is derived from an EMBL/GenBank/DDBJ whole genome shotgun (WGS) entry which is preliminary data.</text>
</comment>
<accession>A0AAD7M973</accession>
<feature type="non-terminal residue" evidence="1">
    <location>
        <position position="214"/>
    </location>
</feature>
<protein>
    <submittedName>
        <fullName evidence="1">Uncharacterized protein</fullName>
    </submittedName>
</protein>
<dbReference type="Proteomes" id="UP001215598">
    <property type="component" value="Unassembled WGS sequence"/>
</dbReference>
<keyword evidence="2" id="KW-1185">Reference proteome</keyword>
<evidence type="ECO:0000313" key="1">
    <source>
        <dbReference type="EMBL" id="KAJ7706594.1"/>
    </source>
</evidence>
<gene>
    <name evidence="1" type="ORF">B0H16DRAFT_1634875</name>
</gene>
<dbReference type="AlphaFoldDB" id="A0AAD7M973"/>